<keyword evidence="3" id="KW-0812">Transmembrane</keyword>
<dbReference type="EMBL" id="JACHJQ010000001">
    <property type="protein sequence ID" value="MBB4905014.1"/>
    <property type="molecule type" value="Genomic_DNA"/>
</dbReference>
<proteinExistence type="predicted"/>
<gene>
    <name evidence="5" type="ORF">FHR82_001224</name>
</gene>
<evidence type="ECO:0000259" key="4">
    <source>
        <dbReference type="PROSITE" id="PS50076"/>
    </source>
</evidence>
<keyword evidence="1" id="KW-0143">Chaperone</keyword>
<evidence type="ECO:0000256" key="1">
    <source>
        <dbReference type="ARBA" id="ARBA00023186"/>
    </source>
</evidence>
<keyword evidence="6" id="KW-1185">Reference proteome</keyword>
<dbReference type="InterPro" id="IPR036869">
    <property type="entry name" value="J_dom_sf"/>
</dbReference>
<dbReference type="SUPFAM" id="SSF46565">
    <property type="entry name" value="Chaperone J-domain"/>
    <property type="match status" value="1"/>
</dbReference>
<dbReference type="InterPro" id="IPR001623">
    <property type="entry name" value="DnaJ_domain"/>
</dbReference>
<evidence type="ECO:0000313" key="5">
    <source>
        <dbReference type="EMBL" id="MBB4905014.1"/>
    </source>
</evidence>
<dbReference type="PANTHER" id="PTHR44360:SF1">
    <property type="entry name" value="DNAJ HOMOLOG SUBFAMILY B MEMBER 9"/>
    <property type="match status" value="1"/>
</dbReference>
<dbReference type="GO" id="GO:0051087">
    <property type="term" value="F:protein-folding chaperone binding"/>
    <property type="evidence" value="ECO:0007669"/>
    <property type="project" value="TreeGrafter"/>
</dbReference>
<comment type="caution">
    <text evidence="5">The sequence shown here is derived from an EMBL/GenBank/DDBJ whole genome shotgun (WGS) entry which is preliminary data.</text>
</comment>
<name>A0A7W7Q1C2_9PSEU</name>
<dbReference type="AlphaFoldDB" id="A0A7W7Q1C2"/>
<dbReference type="PROSITE" id="PS00636">
    <property type="entry name" value="DNAJ_1"/>
    <property type="match status" value="1"/>
</dbReference>
<feature type="domain" description="J" evidence="4">
    <location>
        <begin position="5"/>
        <end position="66"/>
    </location>
</feature>
<evidence type="ECO:0000256" key="3">
    <source>
        <dbReference type="SAM" id="Phobius"/>
    </source>
</evidence>
<dbReference type="InterPro" id="IPR051948">
    <property type="entry name" value="Hsp70_co-chaperone_J-domain"/>
</dbReference>
<feature type="region of interest" description="Disordered" evidence="2">
    <location>
        <begin position="56"/>
        <end position="127"/>
    </location>
</feature>
<dbReference type="CDD" id="cd06257">
    <property type="entry name" value="DnaJ"/>
    <property type="match status" value="1"/>
</dbReference>
<keyword evidence="3" id="KW-1133">Transmembrane helix</keyword>
<dbReference type="Gene3D" id="1.10.287.110">
    <property type="entry name" value="DnaJ domain"/>
    <property type="match status" value="1"/>
</dbReference>
<dbReference type="RefSeq" id="WP_184809172.1">
    <property type="nucleotide sequence ID" value="NZ_JACHJQ010000001.1"/>
</dbReference>
<evidence type="ECO:0000313" key="6">
    <source>
        <dbReference type="Proteomes" id="UP000520767"/>
    </source>
</evidence>
<dbReference type="Pfam" id="PF00226">
    <property type="entry name" value="DnaJ"/>
    <property type="match status" value="1"/>
</dbReference>
<accession>A0A7W7Q1C2</accession>
<dbReference type="GO" id="GO:0051787">
    <property type="term" value="F:misfolded protein binding"/>
    <property type="evidence" value="ECO:0007669"/>
    <property type="project" value="TreeGrafter"/>
</dbReference>
<dbReference type="PANTHER" id="PTHR44360">
    <property type="entry name" value="DNAJ HOMOLOG SUBFAMILY B MEMBER 9"/>
    <property type="match status" value="1"/>
</dbReference>
<feature type="transmembrane region" description="Helical" evidence="3">
    <location>
        <begin position="157"/>
        <end position="176"/>
    </location>
</feature>
<dbReference type="PROSITE" id="PS50076">
    <property type="entry name" value="DNAJ_2"/>
    <property type="match status" value="1"/>
</dbReference>
<keyword evidence="3" id="KW-0472">Membrane</keyword>
<sequence>MRGIDYYELLGVPRDASTSEIRSAYRALAKAMHPDAGGTAGAFRLLREAYDTLADPERRAGYDRGDDYPGNDHRGSDYPSNDHPSNDHPSNDHPSNDHEPEYEPEDEPPPVRTRRPRQAAPHAPTLPVIEPETIPWWDEVRRERHVRLEPRDGPSRTVMLAVAGAAVFLVLATALLGAPAWLLILSVLVGGAATVECGRRYLAAQRIDREFTAEFGNRTVFGSPGTEEDEVAERLTADLLSRYLTRIPGVRICHGLAAEEGSVFADLHHAVLCGHRLVLIESKSWLPGHYDVDGTGTVLRNGHPFRGGSVHLPERLAAYRALLPDAEIRGALLIYPGRAGTITVGDGLGHTPERFVRELGGWLAAEPSTVDRGILATLLRQVVSPG</sequence>
<dbReference type="GO" id="GO:0036503">
    <property type="term" value="P:ERAD pathway"/>
    <property type="evidence" value="ECO:0007669"/>
    <property type="project" value="TreeGrafter"/>
</dbReference>
<feature type="compositionally biased region" description="Basic and acidic residues" evidence="2">
    <location>
        <begin position="84"/>
        <end position="101"/>
    </location>
</feature>
<protein>
    <recommendedName>
        <fullName evidence="4">J domain-containing protein</fullName>
    </recommendedName>
</protein>
<dbReference type="PRINTS" id="PR00625">
    <property type="entry name" value="JDOMAIN"/>
</dbReference>
<dbReference type="Proteomes" id="UP000520767">
    <property type="component" value="Unassembled WGS sequence"/>
</dbReference>
<organism evidence="5 6">
    <name type="scientific">Actinophytocola algeriensis</name>
    <dbReference type="NCBI Taxonomy" id="1768010"/>
    <lineage>
        <taxon>Bacteria</taxon>
        <taxon>Bacillati</taxon>
        <taxon>Actinomycetota</taxon>
        <taxon>Actinomycetes</taxon>
        <taxon>Pseudonocardiales</taxon>
        <taxon>Pseudonocardiaceae</taxon>
    </lineage>
</organism>
<feature type="compositionally biased region" description="Basic and acidic residues" evidence="2">
    <location>
        <begin position="56"/>
        <end position="76"/>
    </location>
</feature>
<evidence type="ECO:0000256" key="2">
    <source>
        <dbReference type="SAM" id="MobiDB-lite"/>
    </source>
</evidence>
<dbReference type="SMART" id="SM00271">
    <property type="entry name" value="DnaJ"/>
    <property type="match status" value="1"/>
</dbReference>
<dbReference type="InterPro" id="IPR018253">
    <property type="entry name" value="DnaJ_domain_CS"/>
</dbReference>
<reference evidence="5 6" key="1">
    <citation type="submission" date="2020-08" db="EMBL/GenBank/DDBJ databases">
        <title>Genomic Encyclopedia of Type Strains, Phase III (KMG-III): the genomes of soil and plant-associated and newly described type strains.</title>
        <authorList>
            <person name="Whitman W."/>
        </authorList>
    </citation>
    <scope>NUCLEOTIDE SEQUENCE [LARGE SCALE GENOMIC DNA]</scope>
    <source>
        <strain evidence="5 6">CECT 8960</strain>
    </source>
</reference>